<dbReference type="EMBL" id="UINC01020361">
    <property type="protein sequence ID" value="SVA85578.1"/>
    <property type="molecule type" value="Genomic_DNA"/>
</dbReference>
<dbReference type="AlphaFoldDB" id="A0A381Z8I6"/>
<sequence>MFVLQSTIQNYFGWRFKNVYGLRMD</sequence>
<reference evidence="1" key="1">
    <citation type="submission" date="2018-05" db="EMBL/GenBank/DDBJ databases">
        <authorList>
            <person name="Lanie J.A."/>
            <person name="Ng W.-L."/>
            <person name="Kazmierczak K.M."/>
            <person name="Andrzejewski T.M."/>
            <person name="Davidsen T.M."/>
            <person name="Wayne K.J."/>
            <person name="Tettelin H."/>
            <person name="Glass J.I."/>
            <person name="Rusch D."/>
            <person name="Podicherti R."/>
            <person name="Tsui H.-C.T."/>
            <person name="Winkler M.E."/>
        </authorList>
    </citation>
    <scope>NUCLEOTIDE SEQUENCE</scope>
</reference>
<evidence type="ECO:0000313" key="1">
    <source>
        <dbReference type="EMBL" id="SVA85578.1"/>
    </source>
</evidence>
<name>A0A381Z8I6_9ZZZZ</name>
<protein>
    <submittedName>
        <fullName evidence="1">Uncharacterized protein</fullName>
    </submittedName>
</protein>
<organism evidence="1">
    <name type="scientific">marine metagenome</name>
    <dbReference type="NCBI Taxonomy" id="408172"/>
    <lineage>
        <taxon>unclassified sequences</taxon>
        <taxon>metagenomes</taxon>
        <taxon>ecological metagenomes</taxon>
    </lineage>
</organism>
<accession>A0A381Z8I6</accession>
<proteinExistence type="predicted"/>
<gene>
    <name evidence="1" type="ORF">METZ01_LOCUS138432</name>
</gene>